<reference evidence="1" key="1">
    <citation type="journal article" date="2021" name="PeerJ">
        <title>Extensive microbial diversity within the chicken gut microbiome revealed by metagenomics and culture.</title>
        <authorList>
            <person name="Gilroy R."/>
            <person name="Ravi A."/>
            <person name="Getino M."/>
            <person name="Pursley I."/>
            <person name="Horton D.L."/>
            <person name="Alikhan N.F."/>
            <person name="Baker D."/>
            <person name="Gharbi K."/>
            <person name="Hall N."/>
            <person name="Watson M."/>
            <person name="Adriaenssens E.M."/>
            <person name="Foster-Nyarko E."/>
            <person name="Jarju S."/>
            <person name="Secka A."/>
            <person name="Antonio M."/>
            <person name="Oren A."/>
            <person name="Chaudhuri R.R."/>
            <person name="La Ragione R."/>
            <person name="Hildebrand F."/>
            <person name="Pallen M.J."/>
        </authorList>
    </citation>
    <scope>NUCLEOTIDE SEQUENCE</scope>
    <source>
        <strain evidence="1">CHK55-1828</strain>
    </source>
</reference>
<dbReference type="RefSeq" id="WP_022021099.1">
    <property type="nucleotide sequence ID" value="NZ_CAUDDV010000007.1"/>
</dbReference>
<protein>
    <submittedName>
        <fullName evidence="1">Uncharacterized protein</fullName>
    </submittedName>
</protein>
<accession>A0A921HXD2</accession>
<organism evidence="1 2">
    <name type="scientific">Mediterranea massiliensis</name>
    <dbReference type="NCBI Taxonomy" id="1841865"/>
    <lineage>
        <taxon>Bacteria</taxon>
        <taxon>Pseudomonadati</taxon>
        <taxon>Bacteroidota</taxon>
        <taxon>Bacteroidia</taxon>
        <taxon>Bacteroidales</taxon>
        <taxon>Bacteroidaceae</taxon>
        <taxon>Mediterranea</taxon>
    </lineage>
</organism>
<dbReference type="OrthoDB" id="1029169at2"/>
<reference evidence="1" key="2">
    <citation type="submission" date="2021-09" db="EMBL/GenBank/DDBJ databases">
        <authorList>
            <person name="Gilroy R."/>
        </authorList>
    </citation>
    <scope>NUCLEOTIDE SEQUENCE</scope>
    <source>
        <strain evidence="1">CHK55-1828</strain>
    </source>
</reference>
<comment type="caution">
    <text evidence="1">The sequence shown here is derived from an EMBL/GenBank/DDBJ whole genome shotgun (WGS) entry which is preliminary data.</text>
</comment>
<dbReference type="Proteomes" id="UP000717835">
    <property type="component" value="Unassembled WGS sequence"/>
</dbReference>
<dbReference type="AlphaFoldDB" id="A0A921HXD2"/>
<sequence>MIRYAAHYVYLPDYGFLKQHVVEMLDGHVIALFPLTSEIENTEWQPGVIVLTASEHEVDASLFRVKTLLEEVPSDVKDKLSQWIPILLFPFDFTGMKPVAGTQHIRLR</sequence>
<gene>
    <name evidence="1" type="ORF">K8W02_06620</name>
</gene>
<name>A0A921HXD2_9BACT</name>
<proteinExistence type="predicted"/>
<evidence type="ECO:0000313" key="1">
    <source>
        <dbReference type="EMBL" id="HJF92042.1"/>
    </source>
</evidence>
<evidence type="ECO:0000313" key="2">
    <source>
        <dbReference type="Proteomes" id="UP000717835"/>
    </source>
</evidence>
<dbReference type="EMBL" id="DYVX01000053">
    <property type="protein sequence ID" value="HJF92042.1"/>
    <property type="molecule type" value="Genomic_DNA"/>
</dbReference>